<evidence type="ECO:0000256" key="1">
    <source>
        <dbReference type="ARBA" id="ARBA00009091"/>
    </source>
</evidence>
<dbReference type="STRING" id="1792290.MSP8886_01260"/>
<protein>
    <submittedName>
        <fullName evidence="4">Periplasmic chaperone</fullName>
    </submittedName>
</protein>
<reference evidence="4 5" key="1">
    <citation type="submission" date="2016-06" db="EMBL/GenBank/DDBJ databases">
        <authorList>
            <person name="Kjaerup R.B."/>
            <person name="Dalgaard T.S."/>
            <person name="Juul-Madsen H.R."/>
        </authorList>
    </citation>
    <scope>NUCLEOTIDE SEQUENCE [LARGE SCALE GENOMIC DNA]</scope>
    <source>
        <strain evidence="4 5">CECT 8886</strain>
    </source>
</reference>
<dbReference type="SMART" id="SM00935">
    <property type="entry name" value="OmpH"/>
    <property type="match status" value="1"/>
</dbReference>
<dbReference type="GO" id="GO:0051082">
    <property type="term" value="F:unfolded protein binding"/>
    <property type="evidence" value="ECO:0007669"/>
    <property type="project" value="InterPro"/>
</dbReference>
<dbReference type="Gene3D" id="3.30.910.20">
    <property type="entry name" value="Skp domain"/>
    <property type="match status" value="1"/>
</dbReference>
<organism evidence="4 5">
    <name type="scientific">Marinomonas spartinae</name>
    <dbReference type="NCBI Taxonomy" id="1792290"/>
    <lineage>
        <taxon>Bacteria</taxon>
        <taxon>Pseudomonadati</taxon>
        <taxon>Pseudomonadota</taxon>
        <taxon>Gammaproteobacteria</taxon>
        <taxon>Oceanospirillales</taxon>
        <taxon>Oceanospirillaceae</taxon>
        <taxon>Marinomonas</taxon>
    </lineage>
</organism>
<dbReference type="AlphaFoldDB" id="A0A1A8T9H9"/>
<keyword evidence="5" id="KW-1185">Reference proteome</keyword>
<gene>
    <name evidence="4" type="ORF">MSP8886_01260</name>
</gene>
<dbReference type="InterPro" id="IPR005632">
    <property type="entry name" value="Chaperone_Skp"/>
</dbReference>
<evidence type="ECO:0000256" key="3">
    <source>
        <dbReference type="SAM" id="SignalP"/>
    </source>
</evidence>
<dbReference type="PANTHER" id="PTHR35089">
    <property type="entry name" value="CHAPERONE PROTEIN SKP"/>
    <property type="match status" value="1"/>
</dbReference>
<keyword evidence="2 3" id="KW-0732">Signal</keyword>
<dbReference type="SUPFAM" id="SSF111384">
    <property type="entry name" value="OmpH-like"/>
    <property type="match status" value="1"/>
</dbReference>
<accession>A0A1A8T9H9</accession>
<dbReference type="GO" id="GO:0050821">
    <property type="term" value="P:protein stabilization"/>
    <property type="evidence" value="ECO:0007669"/>
    <property type="project" value="TreeGrafter"/>
</dbReference>
<dbReference type="OrthoDB" id="6107787at2"/>
<dbReference type="EMBL" id="FLOB01000002">
    <property type="protein sequence ID" value="SBS28648.1"/>
    <property type="molecule type" value="Genomic_DNA"/>
</dbReference>
<feature type="signal peptide" evidence="3">
    <location>
        <begin position="1"/>
        <end position="19"/>
    </location>
</feature>
<comment type="similarity">
    <text evidence="1">Belongs to the Skp family.</text>
</comment>
<evidence type="ECO:0000313" key="5">
    <source>
        <dbReference type="Proteomes" id="UP000092544"/>
    </source>
</evidence>
<evidence type="ECO:0000313" key="4">
    <source>
        <dbReference type="EMBL" id="SBS28648.1"/>
    </source>
</evidence>
<dbReference type="PANTHER" id="PTHR35089:SF1">
    <property type="entry name" value="CHAPERONE PROTEIN SKP"/>
    <property type="match status" value="1"/>
</dbReference>
<proteinExistence type="inferred from homology"/>
<dbReference type="PROSITE" id="PS51257">
    <property type="entry name" value="PROKAR_LIPOPROTEIN"/>
    <property type="match status" value="1"/>
</dbReference>
<dbReference type="Proteomes" id="UP000092544">
    <property type="component" value="Unassembled WGS sequence"/>
</dbReference>
<sequence>MKKILGALVGLFMVGCVHANNVAVVDFRAALLQSNMGQKESAEPRKQVAAMDARLKSEREKVQKKADALKRDELTLSPADLKKRRMELMQSENQLRSMAAGMQRQAQGLEQSVINKLTPKGEAALKAIIKKRKLDLVLNRDVAVYAAPDSDITKALIDRLNKGK</sequence>
<dbReference type="InterPro" id="IPR024930">
    <property type="entry name" value="Skp_dom_sf"/>
</dbReference>
<name>A0A1A8T9H9_9GAMM</name>
<evidence type="ECO:0000256" key="2">
    <source>
        <dbReference type="ARBA" id="ARBA00022729"/>
    </source>
</evidence>
<dbReference type="Pfam" id="PF03938">
    <property type="entry name" value="OmpH"/>
    <property type="match status" value="1"/>
</dbReference>
<feature type="chain" id="PRO_5008378898" evidence="3">
    <location>
        <begin position="20"/>
        <end position="164"/>
    </location>
</feature>
<dbReference type="GO" id="GO:0005829">
    <property type="term" value="C:cytosol"/>
    <property type="evidence" value="ECO:0007669"/>
    <property type="project" value="TreeGrafter"/>
</dbReference>
<dbReference type="RefSeq" id="WP_067013815.1">
    <property type="nucleotide sequence ID" value="NZ_FLOB01000002.1"/>
</dbReference>